<dbReference type="AlphaFoldDB" id="A0A1B7LD07"/>
<evidence type="ECO:0000256" key="4">
    <source>
        <dbReference type="ARBA" id="ARBA00022679"/>
    </source>
</evidence>
<evidence type="ECO:0000313" key="8">
    <source>
        <dbReference type="EMBL" id="OAT80755.1"/>
    </source>
</evidence>
<keyword evidence="6" id="KW-0170">Cobalt</keyword>
<evidence type="ECO:0000256" key="1">
    <source>
        <dbReference type="ARBA" id="ARBA00010398"/>
    </source>
</evidence>
<dbReference type="Pfam" id="PF00809">
    <property type="entry name" value="Pterin_bind"/>
    <property type="match status" value="1"/>
</dbReference>
<dbReference type="PANTHER" id="PTHR45833">
    <property type="entry name" value="METHIONINE SYNTHASE"/>
    <property type="match status" value="1"/>
</dbReference>
<dbReference type="InterPro" id="IPR011005">
    <property type="entry name" value="Dihydropteroate_synth-like_sf"/>
</dbReference>
<comment type="similarity">
    <text evidence="1">Belongs to the vitamin-B12 dependent methionine synthase family.</text>
</comment>
<comment type="caution">
    <text evidence="8">The sequence shown here is derived from an EMBL/GenBank/DDBJ whole genome shotgun (WGS) entry which is preliminary data.</text>
</comment>
<dbReference type="GO" id="GO:0032259">
    <property type="term" value="P:methylation"/>
    <property type="evidence" value="ECO:0007669"/>
    <property type="project" value="UniProtKB-KW"/>
</dbReference>
<keyword evidence="5" id="KW-0479">Metal-binding</keyword>
<dbReference type="InterPro" id="IPR050554">
    <property type="entry name" value="Met_Synthase/Corrinoid"/>
</dbReference>
<dbReference type="GO" id="GO:0046653">
    <property type="term" value="P:tetrahydrofolate metabolic process"/>
    <property type="evidence" value="ECO:0007669"/>
    <property type="project" value="TreeGrafter"/>
</dbReference>
<keyword evidence="3" id="KW-0846">Cobalamin</keyword>
<dbReference type="SUPFAM" id="SSF51717">
    <property type="entry name" value="Dihydropteroate synthetase-like"/>
    <property type="match status" value="1"/>
</dbReference>
<feature type="domain" description="Pterin-binding" evidence="7">
    <location>
        <begin position="1"/>
        <end position="267"/>
    </location>
</feature>
<evidence type="ECO:0000259" key="7">
    <source>
        <dbReference type="PROSITE" id="PS50972"/>
    </source>
</evidence>
<evidence type="ECO:0000313" key="9">
    <source>
        <dbReference type="Proteomes" id="UP000078532"/>
    </source>
</evidence>
<dbReference type="OrthoDB" id="9803687at2"/>
<evidence type="ECO:0000256" key="6">
    <source>
        <dbReference type="ARBA" id="ARBA00023285"/>
    </source>
</evidence>
<keyword evidence="4 8" id="KW-0808">Transferase</keyword>
<protein>
    <submittedName>
        <fullName evidence="8">Methyltetrahydrofolate--corrinoid methyltransferase</fullName>
    </submittedName>
</protein>
<evidence type="ECO:0000256" key="2">
    <source>
        <dbReference type="ARBA" id="ARBA00022603"/>
    </source>
</evidence>
<dbReference type="GO" id="GO:0005829">
    <property type="term" value="C:cytosol"/>
    <property type="evidence" value="ECO:0007669"/>
    <property type="project" value="TreeGrafter"/>
</dbReference>
<dbReference type="EMBL" id="LYVF01000174">
    <property type="protein sequence ID" value="OAT80755.1"/>
    <property type="molecule type" value="Genomic_DNA"/>
</dbReference>
<dbReference type="GO" id="GO:0031419">
    <property type="term" value="F:cobalamin binding"/>
    <property type="evidence" value="ECO:0007669"/>
    <property type="project" value="UniProtKB-KW"/>
</dbReference>
<organism evidence="8 9">
    <name type="scientific">Desulfotomaculum copahuensis</name>
    <dbReference type="NCBI Taxonomy" id="1838280"/>
    <lineage>
        <taxon>Bacteria</taxon>
        <taxon>Bacillati</taxon>
        <taxon>Bacillota</taxon>
        <taxon>Clostridia</taxon>
        <taxon>Eubacteriales</taxon>
        <taxon>Desulfotomaculaceae</taxon>
        <taxon>Desulfotomaculum</taxon>
    </lineage>
</organism>
<dbReference type="STRING" id="1838280.A6M21_12985"/>
<dbReference type="Proteomes" id="UP000078532">
    <property type="component" value="Unassembled WGS sequence"/>
</dbReference>
<dbReference type="RefSeq" id="WP_066669500.1">
    <property type="nucleotide sequence ID" value="NZ_LYVF01000174.1"/>
</dbReference>
<dbReference type="GO" id="GO:0046872">
    <property type="term" value="F:metal ion binding"/>
    <property type="evidence" value="ECO:0007669"/>
    <property type="project" value="UniProtKB-KW"/>
</dbReference>
<dbReference type="PROSITE" id="PS50972">
    <property type="entry name" value="PTERIN_BINDING"/>
    <property type="match status" value="1"/>
</dbReference>
<sequence>MFIIGERINSTRQFIARAVQVKDTAFIQAEAKMQVNAGARMLDVNCGTLTREEEPSCLEWLVKTVQEAVDVPLCIDSPNPAALAAALAVHRGRALINSISAEGERYSHVLPLIKEYGAAVVALCMDERGLPKDGIQAMETGSKLINRLLDDGLPLEDIYFDPLIRSVGTSTGAALNALQTMSEMREQFPGLHLVSGLSNVSHGLPERRHLNRAFLVLSIEHGLDTVIIDPTDSTAMALIYATEALLDRDRFCLEYIRAFRQGRLGGK</sequence>
<evidence type="ECO:0000256" key="3">
    <source>
        <dbReference type="ARBA" id="ARBA00022628"/>
    </source>
</evidence>
<dbReference type="GO" id="GO:0050667">
    <property type="term" value="P:homocysteine metabolic process"/>
    <property type="evidence" value="ECO:0007669"/>
    <property type="project" value="TreeGrafter"/>
</dbReference>
<proteinExistence type="inferred from homology"/>
<dbReference type="GO" id="GO:0008705">
    <property type="term" value="F:methionine synthase activity"/>
    <property type="evidence" value="ECO:0007669"/>
    <property type="project" value="TreeGrafter"/>
</dbReference>
<dbReference type="NCBIfam" id="NF005719">
    <property type="entry name" value="PRK07535.1"/>
    <property type="match status" value="1"/>
</dbReference>
<dbReference type="PANTHER" id="PTHR45833:SF1">
    <property type="entry name" value="METHIONINE SYNTHASE"/>
    <property type="match status" value="1"/>
</dbReference>
<keyword evidence="9" id="KW-1185">Reference proteome</keyword>
<reference evidence="8 9" key="1">
    <citation type="submission" date="2016-04" db="EMBL/GenBank/DDBJ databases">
        <authorList>
            <person name="Evans L.H."/>
            <person name="Alamgir A."/>
            <person name="Owens N."/>
            <person name="Weber N.D."/>
            <person name="Virtaneva K."/>
            <person name="Barbian K."/>
            <person name="Babar A."/>
            <person name="Rosenke K."/>
        </authorList>
    </citation>
    <scope>NUCLEOTIDE SEQUENCE [LARGE SCALE GENOMIC DNA]</scope>
    <source>
        <strain evidence="8 9">LMa1</strain>
    </source>
</reference>
<evidence type="ECO:0000256" key="5">
    <source>
        <dbReference type="ARBA" id="ARBA00022723"/>
    </source>
</evidence>
<keyword evidence="2 8" id="KW-0489">Methyltransferase</keyword>
<dbReference type="Gene3D" id="3.20.20.20">
    <property type="entry name" value="Dihydropteroate synthase-like"/>
    <property type="match status" value="1"/>
</dbReference>
<name>A0A1B7LD07_9FIRM</name>
<dbReference type="InterPro" id="IPR000489">
    <property type="entry name" value="Pterin-binding_dom"/>
</dbReference>
<accession>A0A1B7LD07</accession>
<gene>
    <name evidence="8" type="ORF">A6M21_12985</name>
</gene>